<keyword evidence="1" id="KW-0472">Membrane</keyword>
<feature type="transmembrane region" description="Helical" evidence="1">
    <location>
        <begin position="20"/>
        <end position="40"/>
    </location>
</feature>
<evidence type="ECO:0000313" key="3">
    <source>
        <dbReference type="Proteomes" id="UP000229307"/>
    </source>
</evidence>
<evidence type="ECO:0000256" key="1">
    <source>
        <dbReference type="SAM" id="Phobius"/>
    </source>
</evidence>
<dbReference type="Proteomes" id="UP000229307">
    <property type="component" value="Unassembled WGS sequence"/>
</dbReference>
<proteinExistence type="predicted"/>
<evidence type="ECO:0000313" key="2">
    <source>
        <dbReference type="EMBL" id="PIZ16339.1"/>
    </source>
</evidence>
<feature type="transmembrane region" description="Helical" evidence="1">
    <location>
        <begin position="84"/>
        <end position="104"/>
    </location>
</feature>
<accession>A0A2M7SA44</accession>
<feature type="transmembrane region" description="Helical" evidence="1">
    <location>
        <begin position="46"/>
        <end position="63"/>
    </location>
</feature>
<keyword evidence="1" id="KW-0812">Transmembrane</keyword>
<feature type="transmembrane region" description="Helical" evidence="1">
    <location>
        <begin position="116"/>
        <end position="135"/>
    </location>
</feature>
<reference evidence="3" key="1">
    <citation type="submission" date="2017-09" db="EMBL/GenBank/DDBJ databases">
        <title>Depth-based differentiation of microbial function through sediment-hosted aquifers and enrichment of novel symbionts in the deep terrestrial subsurface.</title>
        <authorList>
            <person name="Probst A.J."/>
            <person name="Ladd B."/>
            <person name="Jarett J.K."/>
            <person name="Geller-Mcgrath D.E."/>
            <person name="Sieber C.M.K."/>
            <person name="Emerson J.B."/>
            <person name="Anantharaman K."/>
            <person name="Thomas B.C."/>
            <person name="Malmstrom R."/>
            <person name="Stieglmeier M."/>
            <person name="Klingl A."/>
            <person name="Woyke T."/>
            <person name="Ryan C.M."/>
            <person name="Banfield J.F."/>
        </authorList>
    </citation>
    <scope>NUCLEOTIDE SEQUENCE [LARGE SCALE GENOMIC DNA]</scope>
</reference>
<comment type="caution">
    <text evidence="2">The sequence shown here is derived from an EMBL/GenBank/DDBJ whole genome shotgun (WGS) entry which is preliminary data.</text>
</comment>
<sequence>MCMADLDRRVKKLNLLDEKLSQAAVTFLCIALIKAFPSILGVGLEWTIPLCALFAVISLYIYWAKEGRVNPETGRQYDRRIQRFTFSDLMNAHFAFIFGLLILIRIIPQALLLRTRWLALLFVCLGAKPFYVFWIKKEAPQKADA</sequence>
<dbReference type="AlphaFoldDB" id="A0A2M7SA44"/>
<keyword evidence="1" id="KW-1133">Transmembrane helix</keyword>
<name>A0A2M7SA44_9BACT</name>
<organism evidence="2 3">
    <name type="scientific">Candidatus Desantisbacteria bacterium CG_4_10_14_0_8_um_filter_48_22</name>
    <dbReference type="NCBI Taxonomy" id="1974543"/>
    <lineage>
        <taxon>Bacteria</taxon>
        <taxon>Candidatus Desantisiibacteriota</taxon>
    </lineage>
</organism>
<gene>
    <name evidence="2" type="ORF">COY52_07260</name>
</gene>
<dbReference type="EMBL" id="PFMR01000193">
    <property type="protein sequence ID" value="PIZ16339.1"/>
    <property type="molecule type" value="Genomic_DNA"/>
</dbReference>
<protein>
    <submittedName>
        <fullName evidence="2">Uncharacterized protein</fullName>
    </submittedName>
</protein>